<organism evidence="1 2">
    <name type="scientific">Agrilactobacillus composti DSM 18527 = JCM 14202</name>
    <dbReference type="NCBI Taxonomy" id="1423734"/>
    <lineage>
        <taxon>Bacteria</taxon>
        <taxon>Bacillati</taxon>
        <taxon>Bacillota</taxon>
        <taxon>Bacilli</taxon>
        <taxon>Lactobacillales</taxon>
        <taxon>Lactobacillaceae</taxon>
        <taxon>Agrilactobacillus</taxon>
    </lineage>
</organism>
<accession>A0A0R1Y923</accession>
<evidence type="ECO:0000313" key="2">
    <source>
        <dbReference type="Proteomes" id="UP000051236"/>
    </source>
</evidence>
<proteinExistence type="predicted"/>
<dbReference type="EMBL" id="AZGA01000012">
    <property type="protein sequence ID" value="KRM35635.1"/>
    <property type="molecule type" value="Genomic_DNA"/>
</dbReference>
<dbReference type="InterPro" id="IPR009061">
    <property type="entry name" value="DNA-bd_dom_put_sf"/>
</dbReference>
<dbReference type="AlphaFoldDB" id="A0A0R1Y923"/>
<evidence type="ECO:0008006" key="3">
    <source>
        <dbReference type="Google" id="ProtNLM"/>
    </source>
</evidence>
<comment type="caution">
    <text evidence="1">The sequence shown here is derived from an EMBL/GenBank/DDBJ whole genome shotgun (WGS) entry which is preliminary data.</text>
</comment>
<name>A0A0R1Y923_9LACO</name>
<protein>
    <recommendedName>
        <fullName evidence="3">Helix-turn-helix domain-containing protein</fullName>
    </recommendedName>
</protein>
<keyword evidence="2" id="KW-1185">Reference proteome</keyword>
<gene>
    <name evidence="1" type="ORF">FC83_GL000939</name>
</gene>
<dbReference type="STRING" id="1423734.FC83_GL000939"/>
<dbReference type="SUPFAM" id="SSF46955">
    <property type="entry name" value="Putative DNA-binding domain"/>
    <property type="match status" value="1"/>
</dbReference>
<evidence type="ECO:0000313" key="1">
    <source>
        <dbReference type="EMBL" id="KRM35635.1"/>
    </source>
</evidence>
<reference evidence="1 2" key="1">
    <citation type="journal article" date="2015" name="Genome Announc.">
        <title>Expanding the biotechnology potential of lactobacilli through comparative genomics of 213 strains and associated genera.</title>
        <authorList>
            <person name="Sun Z."/>
            <person name="Harris H.M."/>
            <person name="McCann A."/>
            <person name="Guo C."/>
            <person name="Argimon S."/>
            <person name="Zhang W."/>
            <person name="Yang X."/>
            <person name="Jeffery I.B."/>
            <person name="Cooney J.C."/>
            <person name="Kagawa T.F."/>
            <person name="Liu W."/>
            <person name="Song Y."/>
            <person name="Salvetti E."/>
            <person name="Wrobel A."/>
            <person name="Rasinkangas P."/>
            <person name="Parkhill J."/>
            <person name="Rea M.C."/>
            <person name="O'Sullivan O."/>
            <person name="Ritari J."/>
            <person name="Douillard F.P."/>
            <person name="Paul Ross R."/>
            <person name="Yang R."/>
            <person name="Briner A.E."/>
            <person name="Felis G.E."/>
            <person name="de Vos W.M."/>
            <person name="Barrangou R."/>
            <person name="Klaenhammer T.R."/>
            <person name="Caufield P.W."/>
            <person name="Cui Y."/>
            <person name="Zhang H."/>
            <person name="O'Toole P.W."/>
        </authorList>
    </citation>
    <scope>NUCLEOTIDE SEQUENCE [LARGE SCALE GENOMIC DNA]</scope>
    <source>
        <strain evidence="1 2">DSM 18527</strain>
    </source>
</reference>
<dbReference type="Proteomes" id="UP000051236">
    <property type="component" value="Unassembled WGS sequence"/>
</dbReference>
<dbReference type="PATRIC" id="fig|1423734.3.peg.952"/>
<sequence length="82" mass="9366">MPDDFKAELAELITQALDKNLPKQEPELEGFVKLGRAANYADISRTTLDNWLKASYIKQYQIGGNQLISKKELNDFIKQHSI</sequence>